<dbReference type="InterPro" id="IPR036191">
    <property type="entry name" value="RRF_sf"/>
</dbReference>
<dbReference type="GO" id="GO:0006415">
    <property type="term" value="P:translational termination"/>
    <property type="evidence" value="ECO:0007669"/>
    <property type="project" value="UniProtKB-UniRule"/>
</dbReference>
<evidence type="ECO:0000256" key="2">
    <source>
        <dbReference type="ARBA" id="ARBA00022917"/>
    </source>
</evidence>
<dbReference type="KEGG" id="ftj:FTUN_6515"/>
<dbReference type="CDD" id="cd00520">
    <property type="entry name" value="RRF"/>
    <property type="match status" value="1"/>
</dbReference>
<feature type="region of interest" description="Disordered" evidence="4">
    <location>
        <begin position="134"/>
        <end position="158"/>
    </location>
</feature>
<dbReference type="InterPro" id="IPR002661">
    <property type="entry name" value="Ribosome_recyc_fac"/>
</dbReference>
<dbReference type="EMBL" id="CP053452">
    <property type="protein sequence ID" value="QJW98920.1"/>
    <property type="molecule type" value="Genomic_DNA"/>
</dbReference>
<dbReference type="Gene3D" id="1.10.132.20">
    <property type="entry name" value="Ribosome-recycling factor"/>
    <property type="match status" value="1"/>
</dbReference>
<keyword evidence="2 3" id="KW-0648">Protein biosynthesis</keyword>
<dbReference type="Gene3D" id="3.30.1360.40">
    <property type="match status" value="1"/>
</dbReference>
<comment type="subcellular location">
    <subcellularLocation>
        <location evidence="3">Cytoplasm</location>
    </subcellularLocation>
</comment>
<dbReference type="NCBIfam" id="TIGR00496">
    <property type="entry name" value="frr"/>
    <property type="match status" value="1"/>
</dbReference>
<dbReference type="AlphaFoldDB" id="A0A6M5YZS5"/>
<sequence length="186" mass="20655">MNTQQILKDSEDRMEKALDVFRNDLRGLRTGRASPQMLDAIRVDNYGTMSPIRDVASVTCPDASSIVIKPYVAESLKEIEKAIRASDMGLAPNNDGKVIRLSIPAMSGDQRKKIVAQIKKSGEAAKVSCRNIRRDGNKHFDDAEKAKTMTEDDRDKGKAKMQDLLKAYEGKIDALSASKEKEVLEQ</sequence>
<dbReference type="FunFam" id="3.30.1360.40:FF:000001">
    <property type="entry name" value="Ribosome-recycling factor"/>
    <property type="match status" value="1"/>
</dbReference>
<evidence type="ECO:0000313" key="6">
    <source>
        <dbReference type="EMBL" id="QJW98920.1"/>
    </source>
</evidence>
<dbReference type="Proteomes" id="UP000503447">
    <property type="component" value="Chromosome"/>
</dbReference>
<comment type="similarity">
    <text evidence="1 3">Belongs to the RRF family.</text>
</comment>
<dbReference type="PANTHER" id="PTHR20982:SF3">
    <property type="entry name" value="MITOCHONDRIAL RIBOSOME RECYCLING FACTOR PSEUDO 1"/>
    <property type="match status" value="1"/>
</dbReference>
<evidence type="ECO:0000256" key="3">
    <source>
        <dbReference type="HAMAP-Rule" id="MF_00040"/>
    </source>
</evidence>
<dbReference type="Pfam" id="PF01765">
    <property type="entry name" value="RRF"/>
    <property type="match status" value="1"/>
</dbReference>
<proteinExistence type="inferred from homology"/>
<dbReference type="GO" id="GO:0005737">
    <property type="term" value="C:cytoplasm"/>
    <property type="evidence" value="ECO:0007669"/>
    <property type="project" value="UniProtKB-SubCell"/>
</dbReference>
<gene>
    <name evidence="3" type="primary">frr</name>
    <name evidence="6" type="ORF">FTUN_6515</name>
</gene>
<name>A0A6M5YZS5_9BACT</name>
<dbReference type="InterPro" id="IPR023584">
    <property type="entry name" value="Ribosome_recyc_fac_dom"/>
</dbReference>
<dbReference type="HAMAP" id="MF_00040">
    <property type="entry name" value="RRF"/>
    <property type="match status" value="1"/>
</dbReference>
<reference evidence="7" key="1">
    <citation type="submission" date="2020-05" db="EMBL/GenBank/DDBJ databases">
        <title>Frigoriglobus tundricola gen. nov., sp. nov., a psychrotolerant cellulolytic planctomycete of the family Gemmataceae with two divergent copies of 16S rRNA gene.</title>
        <authorList>
            <person name="Kulichevskaya I.S."/>
            <person name="Ivanova A.A."/>
            <person name="Naumoff D.G."/>
            <person name="Beletsky A.V."/>
            <person name="Rijpstra W.I.C."/>
            <person name="Sinninghe Damste J.S."/>
            <person name="Mardanov A.V."/>
            <person name="Ravin N.V."/>
            <person name="Dedysh S.N."/>
        </authorList>
    </citation>
    <scope>NUCLEOTIDE SEQUENCE [LARGE SCALE GENOMIC DNA]</scope>
    <source>
        <strain evidence="7">PL17</strain>
    </source>
</reference>
<evidence type="ECO:0000256" key="4">
    <source>
        <dbReference type="SAM" id="MobiDB-lite"/>
    </source>
</evidence>
<accession>A0A6M5YZS5</accession>
<feature type="domain" description="Ribosome recycling factor" evidence="5">
    <location>
        <begin position="21"/>
        <end position="184"/>
    </location>
</feature>
<dbReference type="GO" id="GO:0043023">
    <property type="term" value="F:ribosomal large subunit binding"/>
    <property type="evidence" value="ECO:0007669"/>
    <property type="project" value="TreeGrafter"/>
</dbReference>
<comment type="function">
    <text evidence="3">Responsible for the release of ribosomes from messenger RNA at the termination of protein biosynthesis. May increase the efficiency of translation by recycling ribosomes from one round of translation to another.</text>
</comment>
<protein>
    <recommendedName>
        <fullName evidence="3">Ribosome-recycling factor</fullName>
        <shortName evidence="3">RRF</shortName>
    </recommendedName>
    <alternativeName>
        <fullName evidence="3">Ribosome-releasing factor</fullName>
    </alternativeName>
</protein>
<evidence type="ECO:0000256" key="1">
    <source>
        <dbReference type="ARBA" id="ARBA00005912"/>
    </source>
</evidence>
<keyword evidence="3" id="KW-0963">Cytoplasm</keyword>
<organism evidence="6 7">
    <name type="scientific">Frigoriglobus tundricola</name>
    <dbReference type="NCBI Taxonomy" id="2774151"/>
    <lineage>
        <taxon>Bacteria</taxon>
        <taxon>Pseudomonadati</taxon>
        <taxon>Planctomycetota</taxon>
        <taxon>Planctomycetia</taxon>
        <taxon>Gemmatales</taxon>
        <taxon>Gemmataceae</taxon>
        <taxon>Frigoriglobus</taxon>
    </lineage>
</organism>
<keyword evidence="7" id="KW-1185">Reference proteome</keyword>
<dbReference type="RefSeq" id="WP_171473990.1">
    <property type="nucleotide sequence ID" value="NZ_CP053452.2"/>
</dbReference>
<dbReference type="PANTHER" id="PTHR20982">
    <property type="entry name" value="RIBOSOME RECYCLING FACTOR"/>
    <property type="match status" value="1"/>
</dbReference>
<dbReference type="SUPFAM" id="SSF55194">
    <property type="entry name" value="Ribosome recycling factor, RRF"/>
    <property type="match status" value="1"/>
</dbReference>
<evidence type="ECO:0000259" key="5">
    <source>
        <dbReference type="Pfam" id="PF01765"/>
    </source>
</evidence>
<evidence type="ECO:0000313" key="7">
    <source>
        <dbReference type="Proteomes" id="UP000503447"/>
    </source>
</evidence>